<evidence type="ECO:0000313" key="2">
    <source>
        <dbReference type="Proteomes" id="UP000281553"/>
    </source>
</evidence>
<gene>
    <name evidence="1" type="ORF">DILT_LOCUS7054</name>
</gene>
<dbReference type="OrthoDB" id="2162928at2759"/>
<organism evidence="1 2">
    <name type="scientific">Dibothriocephalus latus</name>
    <name type="common">Fish tapeworm</name>
    <name type="synonym">Diphyllobothrium latum</name>
    <dbReference type="NCBI Taxonomy" id="60516"/>
    <lineage>
        <taxon>Eukaryota</taxon>
        <taxon>Metazoa</taxon>
        <taxon>Spiralia</taxon>
        <taxon>Lophotrochozoa</taxon>
        <taxon>Platyhelminthes</taxon>
        <taxon>Cestoda</taxon>
        <taxon>Eucestoda</taxon>
        <taxon>Diphyllobothriidea</taxon>
        <taxon>Diphyllobothriidae</taxon>
        <taxon>Dibothriocephalus</taxon>
    </lineage>
</organism>
<dbReference type="AlphaFoldDB" id="A0A3P7LK94"/>
<name>A0A3P7LK94_DIBLA</name>
<keyword evidence="2" id="KW-1185">Reference proteome</keyword>
<proteinExistence type="predicted"/>
<reference evidence="1 2" key="1">
    <citation type="submission" date="2018-11" db="EMBL/GenBank/DDBJ databases">
        <authorList>
            <consortium name="Pathogen Informatics"/>
        </authorList>
    </citation>
    <scope>NUCLEOTIDE SEQUENCE [LARGE SCALE GENOMIC DNA]</scope>
</reference>
<protein>
    <submittedName>
        <fullName evidence="1">Uncharacterized protein</fullName>
    </submittedName>
</protein>
<dbReference type="EMBL" id="UYRU01051003">
    <property type="protein sequence ID" value="VDN11223.1"/>
    <property type="molecule type" value="Genomic_DNA"/>
</dbReference>
<dbReference type="Proteomes" id="UP000281553">
    <property type="component" value="Unassembled WGS sequence"/>
</dbReference>
<accession>A0A3P7LK94</accession>
<sequence length="70" mass="7914">MVDAWVYVSVSFFVIRAFTKAGIVSDLLSKSNDTDSDNGQSDPHMVDAIMTQLFNWQTEDEEFEGFTAEE</sequence>
<evidence type="ECO:0000313" key="1">
    <source>
        <dbReference type="EMBL" id="VDN11223.1"/>
    </source>
</evidence>